<comment type="caution">
    <text evidence="1">The sequence shown here is derived from an EMBL/GenBank/DDBJ whole genome shotgun (WGS) entry which is preliminary data.</text>
</comment>
<dbReference type="EMBL" id="JAIWYP010000010">
    <property type="protein sequence ID" value="KAH3753823.1"/>
    <property type="molecule type" value="Genomic_DNA"/>
</dbReference>
<protein>
    <submittedName>
        <fullName evidence="1">Uncharacterized protein</fullName>
    </submittedName>
</protein>
<reference evidence="1" key="2">
    <citation type="submission" date="2020-11" db="EMBL/GenBank/DDBJ databases">
        <authorList>
            <person name="McCartney M.A."/>
            <person name="Auch B."/>
            <person name="Kono T."/>
            <person name="Mallez S."/>
            <person name="Becker A."/>
            <person name="Gohl D.M."/>
            <person name="Silverstein K.A.T."/>
            <person name="Koren S."/>
            <person name="Bechman K.B."/>
            <person name="Herman A."/>
            <person name="Abrahante J.E."/>
            <person name="Garbe J."/>
        </authorList>
    </citation>
    <scope>NUCLEOTIDE SEQUENCE</scope>
    <source>
        <strain evidence="1">Duluth1</strain>
        <tissue evidence="1">Whole animal</tissue>
    </source>
</reference>
<name>A0A9D4DRC8_DREPO</name>
<evidence type="ECO:0000313" key="1">
    <source>
        <dbReference type="EMBL" id="KAH3753823.1"/>
    </source>
</evidence>
<keyword evidence="2" id="KW-1185">Reference proteome</keyword>
<dbReference type="AlphaFoldDB" id="A0A9D4DRC8"/>
<reference evidence="1" key="1">
    <citation type="journal article" date="2019" name="bioRxiv">
        <title>The Genome of the Zebra Mussel, Dreissena polymorpha: A Resource for Invasive Species Research.</title>
        <authorList>
            <person name="McCartney M.A."/>
            <person name="Auch B."/>
            <person name="Kono T."/>
            <person name="Mallez S."/>
            <person name="Zhang Y."/>
            <person name="Obille A."/>
            <person name="Becker A."/>
            <person name="Abrahante J.E."/>
            <person name="Garbe J."/>
            <person name="Badalamenti J.P."/>
            <person name="Herman A."/>
            <person name="Mangelson H."/>
            <person name="Liachko I."/>
            <person name="Sullivan S."/>
            <person name="Sone E.D."/>
            <person name="Koren S."/>
            <person name="Silverstein K.A.T."/>
            <person name="Beckman K.B."/>
            <person name="Gohl D.M."/>
        </authorList>
    </citation>
    <scope>NUCLEOTIDE SEQUENCE</scope>
    <source>
        <strain evidence="1">Duluth1</strain>
        <tissue evidence="1">Whole animal</tissue>
    </source>
</reference>
<dbReference type="Proteomes" id="UP000828390">
    <property type="component" value="Unassembled WGS sequence"/>
</dbReference>
<evidence type="ECO:0000313" key="2">
    <source>
        <dbReference type="Proteomes" id="UP000828390"/>
    </source>
</evidence>
<accession>A0A9D4DRC8</accession>
<organism evidence="1 2">
    <name type="scientific">Dreissena polymorpha</name>
    <name type="common">Zebra mussel</name>
    <name type="synonym">Mytilus polymorpha</name>
    <dbReference type="NCBI Taxonomy" id="45954"/>
    <lineage>
        <taxon>Eukaryota</taxon>
        <taxon>Metazoa</taxon>
        <taxon>Spiralia</taxon>
        <taxon>Lophotrochozoa</taxon>
        <taxon>Mollusca</taxon>
        <taxon>Bivalvia</taxon>
        <taxon>Autobranchia</taxon>
        <taxon>Heteroconchia</taxon>
        <taxon>Euheterodonta</taxon>
        <taxon>Imparidentia</taxon>
        <taxon>Neoheterodontei</taxon>
        <taxon>Myida</taxon>
        <taxon>Dreissenoidea</taxon>
        <taxon>Dreissenidae</taxon>
        <taxon>Dreissena</taxon>
    </lineage>
</organism>
<proteinExistence type="predicted"/>
<sequence length="54" mass="6032">MQKLLDLHQENPPCTPNLEHGIYSCNITVTQTLLDLHQENPGTGLLMLCSSNRV</sequence>
<gene>
    <name evidence="1" type="ORF">DPMN_188473</name>
</gene>